<dbReference type="Pfam" id="PF01418">
    <property type="entry name" value="HTH_6"/>
    <property type="match status" value="1"/>
</dbReference>
<organism evidence="6 7">
    <name type="scientific">Brevibacillus laterosporus</name>
    <name type="common">Bacillus laterosporus</name>
    <dbReference type="NCBI Taxonomy" id="1465"/>
    <lineage>
        <taxon>Bacteria</taxon>
        <taxon>Bacillati</taxon>
        <taxon>Bacillota</taxon>
        <taxon>Bacilli</taxon>
        <taxon>Bacillales</taxon>
        <taxon>Paenibacillaceae</taxon>
        <taxon>Brevibacillus</taxon>
    </lineage>
</organism>
<dbReference type="GO" id="GO:0097367">
    <property type="term" value="F:carbohydrate derivative binding"/>
    <property type="evidence" value="ECO:0007669"/>
    <property type="project" value="InterPro"/>
</dbReference>
<feature type="domain" description="SIS" evidence="5">
    <location>
        <begin position="104"/>
        <end position="242"/>
    </location>
</feature>
<dbReference type="InterPro" id="IPR035472">
    <property type="entry name" value="RpiR-like_SIS"/>
</dbReference>
<dbReference type="PROSITE" id="PS51464">
    <property type="entry name" value="SIS"/>
    <property type="match status" value="1"/>
</dbReference>
<dbReference type="EMBL" id="CP033464">
    <property type="protein sequence ID" value="QDX95298.1"/>
    <property type="molecule type" value="Genomic_DNA"/>
</dbReference>
<keyword evidence="1" id="KW-0805">Transcription regulation</keyword>
<dbReference type="PANTHER" id="PTHR30514">
    <property type="entry name" value="GLUCOKINASE"/>
    <property type="match status" value="1"/>
</dbReference>
<accession>A0A518VE80</accession>
<dbReference type="SUPFAM" id="SSF46689">
    <property type="entry name" value="Homeodomain-like"/>
    <property type="match status" value="1"/>
</dbReference>
<evidence type="ECO:0000259" key="4">
    <source>
        <dbReference type="PROSITE" id="PS51071"/>
    </source>
</evidence>
<evidence type="ECO:0000256" key="3">
    <source>
        <dbReference type="ARBA" id="ARBA00023163"/>
    </source>
</evidence>
<dbReference type="InterPro" id="IPR047640">
    <property type="entry name" value="RpiR-like"/>
</dbReference>
<dbReference type="OrthoDB" id="3684496at2"/>
<dbReference type="CDD" id="cd05013">
    <property type="entry name" value="SIS_RpiR"/>
    <property type="match status" value="1"/>
</dbReference>
<dbReference type="Proteomes" id="UP000319432">
    <property type="component" value="Chromosome"/>
</dbReference>
<dbReference type="PANTHER" id="PTHR30514:SF1">
    <property type="entry name" value="HTH-TYPE TRANSCRIPTIONAL REGULATOR HEXR-RELATED"/>
    <property type="match status" value="1"/>
</dbReference>
<dbReference type="InterPro" id="IPR001347">
    <property type="entry name" value="SIS_dom"/>
</dbReference>
<evidence type="ECO:0000313" key="7">
    <source>
        <dbReference type="Proteomes" id="UP000319432"/>
    </source>
</evidence>
<keyword evidence="3" id="KW-0804">Transcription</keyword>
<dbReference type="AlphaFoldDB" id="A0A518VE80"/>
<name>A0A518VE80_BRELA</name>
<dbReference type="InterPro" id="IPR000281">
    <property type="entry name" value="HTH_RpiR"/>
</dbReference>
<dbReference type="GO" id="GO:0003700">
    <property type="term" value="F:DNA-binding transcription factor activity"/>
    <property type="evidence" value="ECO:0007669"/>
    <property type="project" value="InterPro"/>
</dbReference>
<evidence type="ECO:0000259" key="5">
    <source>
        <dbReference type="PROSITE" id="PS51464"/>
    </source>
</evidence>
<protein>
    <submittedName>
        <fullName evidence="6">MurR/RpiR family transcriptional regulator</fullName>
    </submittedName>
</protein>
<feature type="domain" description="HTH rpiR-type" evidence="4">
    <location>
        <begin position="1"/>
        <end position="73"/>
    </location>
</feature>
<reference evidence="6 7" key="1">
    <citation type="submission" date="2018-11" db="EMBL/GenBank/DDBJ databases">
        <title>Phylogenetic determinants of toxin gene distribution in genomes of Brevibacillus laterosporus.</title>
        <authorList>
            <person name="Glare T.R."/>
            <person name="Durrant A."/>
            <person name="Berry C."/>
            <person name="Palma L."/>
            <person name="Ormskirk M."/>
            <person name="Cox M.O."/>
        </authorList>
    </citation>
    <scope>NUCLEOTIDE SEQUENCE [LARGE SCALE GENOMIC DNA]</scope>
    <source>
        <strain evidence="6 7">1821L</strain>
    </source>
</reference>
<sequence>MFTAEQIASFTHIEFLLYDYILKHTEKVIYMRVRDVAIENHVSTSTVLRFCRKVGCEGFLEFKVKLKMFLQEKSQRLLSNPQDSLQEFMERTQKQDYDEKINQIASVIAQAKNVVFLGVGNSGVLAEYGSRYFSSLKKFALYINDPFFPIYSHYFDDSVTIALSVSGDTHFTLSQITRFKEEGSVIVSITNQAHCTLANISDYHLPYYVTPEYMGEANITTQIPVIYLLERLAKATYNIMQKEEKV</sequence>
<dbReference type="Gene3D" id="1.10.10.10">
    <property type="entry name" value="Winged helix-like DNA-binding domain superfamily/Winged helix DNA-binding domain"/>
    <property type="match status" value="1"/>
</dbReference>
<dbReference type="InterPro" id="IPR046348">
    <property type="entry name" value="SIS_dom_sf"/>
</dbReference>
<evidence type="ECO:0000256" key="2">
    <source>
        <dbReference type="ARBA" id="ARBA00023125"/>
    </source>
</evidence>
<proteinExistence type="predicted"/>
<dbReference type="InterPro" id="IPR036388">
    <property type="entry name" value="WH-like_DNA-bd_sf"/>
</dbReference>
<keyword evidence="2" id="KW-0238">DNA-binding</keyword>
<dbReference type="Gene3D" id="3.40.50.10490">
    <property type="entry name" value="Glucose-6-phosphate isomerase like protein, domain 1"/>
    <property type="match status" value="1"/>
</dbReference>
<dbReference type="PROSITE" id="PS51071">
    <property type="entry name" value="HTH_RPIR"/>
    <property type="match status" value="1"/>
</dbReference>
<dbReference type="InterPro" id="IPR009057">
    <property type="entry name" value="Homeodomain-like_sf"/>
</dbReference>
<keyword evidence="7" id="KW-1185">Reference proteome</keyword>
<dbReference type="Pfam" id="PF01380">
    <property type="entry name" value="SIS"/>
    <property type="match status" value="1"/>
</dbReference>
<dbReference type="GO" id="GO:1901135">
    <property type="term" value="P:carbohydrate derivative metabolic process"/>
    <property type="evidence" value="ECO:0007669"/>
    <property type="project" value="InterPro"/>
</dbReference>
<dbReference type="GO" id="GO:0003677">
    <property type="term" value="F:DNA binding"/>
    <property type="evidence" value="ECO:0007669"/>
    <property type="project" value="UniProtKB-KW"/>
</dbReference>
<gene>
    <name evidence="6" type="ORF">EEL30_25215</name>
</gene>
<evidence type="ECO:0000256" key="1">
    <source>
        <dbReference type="ARBA" id="ARBA00023015"/>
    </source>
</evidence>
<dbReference type="SUPFAM" id="SSF53697">
    <property type="entry name" value="SIS domain"/>
    <property type="match status" value="1"/>
</dbReference>
<evidence type="ECO:0000313" key="6">
    <source>
        <dbReference type="EMBL" id="QDX95298.1"/>
    </source>
</evidence>